<sequence>MNAQRTRFDAWRGMVAALQVTHDNAVMPVPAHGRTPGRDRTLRCCARKAVSSLEFDCSHIKCRTASIVSRIVDTPAAPALLKPTLEHNCRPALMR</sequence>
<organism evidence="1 2">
    <name type="scientific">Phytophthora nicotianae P10297</name>
    <dbReference type="NCBI Taxonomy" id="1317064"/>
    <lineage>
        <taxon>Eukaryota</taxon>
        <taxon>Sar</taxon>
        <taxon>Stramenopiles</taxon>
        <taxon>Oomycota</taxon>
        <taxon>Peronosporomycetes</taxon>
        <taxon>Peronosporales</taxon>
        <taxon>Peronosporaceae</taxon>
        <taxon>Phytophthora</taxon>
    </lineage>
</organism>
<accession>W2Y6S0</accession>
<reference evidence="1 2" key="1">
    <citation type="submission" date="2013-11" db="EMBL/GenBank/DDBJ databases">
        <title>The Genome Sequence of Phytophthora parasitica P10297.</title>
        <authorList>
            <consortium name="The Broad Institute Genomics Platform"/>
            <person name="Russ C."/>
            <person name="Tyler B."/>
            <person name="Panabieres F."/>
            <person name="Shan W."/>
            <person name="Tripathy S."/>
            <person name="Grunwald N."/>
            <person name="Machado M."/>
            <person name="Johnson C.S."/>
            <person name="Walker B."/>
            <person name="Young S.K."/>
            <person name="Zeng Q."/>
            <person name="Gargeya S."/>
            <person name="Fitzgerald M."/>
            <person name="Haas B."/>
            <person name="Abouelleil A."/>
            <person name="Allen A.W."/>
            <person name="Alvarado L."/>
            <person name="Arachchi H.M."/>
            <person name="Berlin A.M."/>
            <person name="Chapman S.B."/>
            <person name="Gainer-Dewar J."/>
            <person name="Goldberg J."/>
            <person name="Griggs A."/>
            <person name="Gujja S."/>
            <person name="Hansen M."/>
            <person name="Howarth C."/>
            <person name="Imamovic A."/>
            <person name="Ireland A."/>
            <person name="Larimer J."/>
            <person name="McCowan C."/>
            <person name="Murphy C."/>
            <person name="Pearson M."/>
            <person name="Poon T.W."/>
            <person name="Priest M."/>
            <person name="Roberts A."/>
            <person name="Saif S."/>
            <person name="Shea T."/>
            <person name="Sisk P."/>
            <person name="Sykes S."/>
            <person name="Wortman J."/>
            <person name="Nusbaum C."/>
            <person name="Birren B."/>
        </authorList>
    </citation>
    <scope>NUCLEOTIDE SEQUENCE [LARGE SCALE GENOMIC DNA]</scope>
    <source>
        <strain evidence="1 2">P10297</strain>
    </source>
</reference>
<proteinExistence type="predicted"/>
<dbReference type="Proteomes" id="UP000018948">
    <property type="component" value="Unassembled WGS sequence"/>
</dbReference>
<evidence type="ECO:0000313" key="1">
    <source>
        <dbReference type="EMBL" id="ETP30417.1"/>
    </source>
</evidence>
<protein>
    <submittedName>
        <fullName evidence="1">Uncharacterized protein</fullName>
    </submittedName>
</protein>
<name>W2Y6S0_PHYNI</name>
<dbReference type="AlphaFoldDB" id="W2Y6S0"/>
<gene>
    <name evidence="1" type="ORF">F442_20588</name>
</gene>
<comment type="caution">
    <text evidence="1">The sequence shown here is derived from an EMBL/GenBank/DDBJ whole genome shotgun (WGS) entry which is preliminary data.</text>
</comment>
<evidence type="ECO:0000313" key="2">
    <source>
        <dbReference type="Proteomes" id="UP000018948"/>
    </source>
</evidence>
<dbReference type="EMBL" id="ANIY01004287">
    <property type="protein sequence ID" value="ETP30417.1"/>
    <property type="molecule type" value="Genomic_DNA"/>
</dbReference>